<proteinExistence type="predicted"/>
<name>J9CN15_9ZZZZ</name>
<organism evidence="1">
    <name type="scientific">gut metagenome</name>
    <dbReference type="NCBI Taxonomy" id="749906"/>
    <lineage>
        <taxon>unclassified sequences</taxon>
        <taxon>metagenomes</taxon>
        <taxon>organismal metagenomes</taxon>
    </lineage>
</organism>
<evidence type="ECO:0000313" key="1">
    <source>
        <dbReference type="EMBL" id="EJX01511.1"/>
    </source>
</evidence>
<dbReference type="AlphaFoldDB" id="J9CN15"/>
<reference evidence="1" key="1">
    <citation type="journal article" date="2012" name="PLoS ONE">
        <title>Gene sets for utilization of primary and secondary nutrition supplies in the distal gut of endangered iberian lynx.</title>
        <authorList>
            <person name="Alcaide M."/>
            <person name="Messina E."/>
            <person name="Richter M."/>
            <person name="Bargiela R."/>
            <person name="Peplies J."/>
            <person name="Huws S.A."/>
            <person name="Newbold C.J."/>
            <person name="Golyshin P.N."/>
            <person name="Simon M.A."/>
            <person name="Lopez G."/>
            <person name="Yakimov M.M."/>
            <person name="Ferrer M."/>
        </authorList>
    </citation>
    <scope>NUCLEOTIDE SEQUENCE</scope>
</reference>
<protein>
    <submittedName>
        <fullName evidence="1">Uncharacterized protein</fullName>
    </submittedName>
</protein>
<sequence>IPQQPPAPLQYGIVNQELSLLV</sequence>
<feature type="non-terminal residue" evidence="1">
    <location>
        <position position="1"/>
    </location>
</feature>
<dbReference type="EMBL" id="AMCI01002929">
    <property type="protein sequence ID" value="EJX01511.1"/>
    <property type="molecule type" value="Genomic_DNA"/>
</dbReference>
<accession>J9CN15</accession>
<gene>
    <name evidence="1" type="ORF">EVA_10381</name>
</gene>
<comment type="caution">
    <text evidence="1">The sequence shown here is derived from an EMBL/GenBank/DDBJ whole genome shotgun (WGS) entry which is preliminary data.</text>
</comment>